<proteinExistence type="predicted"/>
<dbReference type="InterPro" id="IPR011701">
    <property type="entry name" value="MFS"/>
</dbReference>
<dbReference type="CDD" id="cd06174">
    <property type="entry name" value="MFS"/>
    <property type="match status" value="1"/>
</dbReference>
<name>Q4A2V5_EHV8U</name>
<keyword evidence="4 7" id="KW-1133">Transmembrane helix</keyword>
<dbReference type="InterPro" id="IPR036259">
    <property type="entry name" value="MFS_trans_sf"/>
</dbReference>
<evidence type="ECO:0000256" key="6">
    <source>
        <dbReference type="SAM" id="MobiDB-lite"/>
    </source>
</evidence>
<dbReference type="Gene3D" id="1.20.1250.20">
    <property type="entry name" value="MFS general substrate transporter like domains"/>
    <property type="match status" value="2"/>
</dbReference>
<keyword evidence="3 7" id="KW-0812">Transmembrane</keyword>
<dbReference type="PANTHER" id="PTHR23505">
    <property type="entry name" value="SPINSTER"/>
    <property type="match status" value="1"/>
</dbReference>
<keyword evidence="9" id="KW-1185">Reference proteome</keyword>
<feature type="transmembrane region" description="Helical" evidence="7">
    <location>
        <begin position="61"/>
        <end position="82"/>
    </location>
</feature>
<feature type="transmembrane region" description="Helical" evidence="7">
    <location>
        <begin position="89"/>
        <end position="107"/>
    </location>
</feature>
<keyword evidence="5 7" id="KW-0472">Membrane</keyword>
<feature type="compositionally biased region" description="Low complexity" evidence="6">
    <location>
        <begin position="477"/>
        <end position="497"/>
    </location>
</feature>
<dbReference type="EMBL" id="AJ890364">
    <property type="protein sequence ID" value="CAI65601.1"/>
    <property type="molecule type" value="Genomic_DNA"/>
</dbReference>
<feature type="transmembrane region" description="Helical" evidence="7">
    <location>
        <begin position="20"/>
        <end position="41"/>
    </location>
</feature>
<evidence type="ECO:0000256" key="7">
    <source>
        <dbReference type="SAM" id="Phobius"/>
    </source>
</evidence>
<reference evidence="8 9" key="1">
    <citation type="journal article" date="2005" name="Science">
        <title>Complete genome sequence and lytic phase transcription profile of a Coccolithovirus.</title>
        <authorList>
            <person name="Wilson W.H."/>
            <person name="Schroeder D.C."/>
            <person name="Allen M.J."/>
            <person name="Holden M.T.G."/>
            <person name="Parkhill J."/>
            <person name="Barrell B.G."/>
            <person name="Churcher C."/>
            <person name="Hamlin N."/>
            <person name="Mungall K."/>
            <person name="Norbertczak H."/>
            <person name="Quail M.A."/>
            <person name="Price C."/>
            <person name="Rabbinowitsch E."/>
            <person name="Walker D."/>
            <person name="Craigon M."/>
            <person name="Roy D."/>
            <person name="Ghazal P."/>
        </authorList>
    </citation>
    <scope>NUCLEOTIDE SEQUENCE [LARGE SCALE GENOMIC DNA]</scope>
    <source>
        <strain evidence="9">Isolate United Kingdom/English Channel/1999</strain>
    </source>
</reference>
<accession>Q4A2V5</accession>
<evidence type="ECO:0000256" key="5">
    <source>
        <dbReference type="ARBA" id="ARBA00023136"/>
    </source>
</evidence>
<feature type="transmembrane region" description="Helical" evidence="7">
    <location>
        <begin position="153"/>
        <end position="174"/>
    </location>
</feature>
<organism evidence="8 9">
    <name type="scientific">Emiliania huxleyi virus 86 (isolate United Kingdom/English Channel/1999)</name>
    <name type="common">EhV-86</name>
    <dbReference type="NCBI Taxonomy" id="654925"/>
    <lineage>
        <taxon>Viruses</taxon>
        <taxon>Varidnaviria</taxon>
        <taxon>Bamfordvirae</taxon>
        <taxon>Nucleocytoviricota</taxon>
        <taxon>Megaviricetes</taxon>
        <taxon>Algavirales</taxon>
        <taxon>Phycodnaviridae</taxon>
        <taxon>Coccolithovirus</taxon>
        <taxon>Coccolithovirus huxleyi</taxon>
        <taxon>Emiliania huxleyi virus 86</taxon>
    </lineage>
</organism>
<evidence type="ECO:0000256" key="2">
    <source>
        <dbReference type="ARBA" id="ARBA00022448"/>
    </source>
</evidence>
<feature type="transmembrane region" description="Helical" evidence="7">
    <location>
        <begin position="255"/>
        <end position="281"/>
    </location>
</feature>
<feature type="transmembrane region" description="Helical" evidence="7">
    <location>
        <begin position="329"/>
        <end position="346"/>
    </location>
</feature>
<dbReference type="GO" id="GO:0022857">
    <property type="term" value="F:transmembrane transporter activity"/>
    <property type="evidence" value="ECO:0007669"/>
    <property type="project" value="InterPro"/>
</dbReference>
<dbReference type="KEGG" id="vg:3654817"/>
<evidence type="ECO:0000256" key="3">
    <source>
        <dbReference type="ARBA" id="ARBA00022692"/>
    </source>
</evidence>
<dbReference type="InterPro" id="IPR044770">
    <property type="entry name" value="MFS_spinster-like"/>
</dbReference>
<evidence type="ECO:0000256" key="4">
    <source>
        <dbReference type="ARBA" id="ARBA00022989"/>
    </source>
</evidence>
<feature type="region of interest" description="Disordered" evidence="6">
    <location>
        <begin position="473"/>
        <end position="510"/>
    </location>
</feature>
<dbReference type="Pfam" id="PF07690">
    <property type="entry name" value="MFS_1"/>
    <property type="match status" value="1"/>
</dbReference>
<dbReference type="RefSeq" id="YP_293932.1">
    <property type="nucleotide sequence ID" value="NC_007346.1"/>
</dbReference>
<comment type="subcellular location">
    <subcellularLocation>
        <location evidence="1">Membrane</location>
        <topology evidence="1">Multi-pass membrane protein</topology>
    </subcellularLocation>
</comment>
<sequence length="541" mass="58703">MYKRVPIHPTFIDMSTHPKIIRNAYVVLCACVSAMWASMVLPNALYDGMQSTSTWSLAQVALIYTIQIFTIFLTGPVWGIIATKISGRILLTIGLVVAGFLNCMVAASTSSYVGVFLIHIIKGIFLAPCQIITRSMVSKYYKLDERSTKYGQLELAAGIGGLIGVVFGASSFIGGAEGYYGDFPKWGVPFLLLGFSYFPLAYCVYKFVIDPDHDIRFVERKFGISNQAALFPGMVDGDINLTRSAVRKLCTNKTWFVISLQGVTGATPWPALGMLLYYFQLMGINDFLAIFISSAVAIGAAFGGLFGGRLGDYAYKKSPKYGRIVVSQVSVIVGIPLLAIFFFAIPNQSNRWWLYAVYGIFSGSLISWSAPCNIAMLSDVFDQLTFPFAFGVEQMFEGAIAAWAPTVVAGIATAFGVGELKNFDQKTPEERESDLSGLGSALYTICAIGWGLCAISMCGMYYVYPNDSISLNKKESPATTSSESSEGEPNVPVIIPFPAAPPPTEAGTESSNTIVNNEMFSVSVVTHNSHPSTPSSTQYRV</sequence>
<dbReference type="GO" id="GO:0016020">
    <property type="term" value="C:membrane"/>
    <property type="evidence" value="ECO:0007669"/>
    <property type="project" value="UniProtKB-SubCell"/>
</dbReference>
<feature type="transmembrane region" description="Helical" evidence="7">
    <location>
        <begin position="438"/>
        <end position="464"/>
    </location>
</feature>
<feature type="transmembrane region" description="Helical" evidence="7">
    <location>
        <begin position="186"/>
        <end position="208"/>
    </location>
</feature>
<evidence type="ECO:0000313" key="9">
    <source>
        <dbReference type="Proteomes" id="UP000000863"/>
    </source>
</evidence>
<evidence type="ECO:0000256" key="1">
    <source>
        <dbReference type="ARBA" id="ARBA00004141"/>
    </source>
</evidence>
<dbReference type="GeneID" id="3654817"/>
<dbReference type="Proteomes" id="UP000000863">
    <property type="component" value="Segment"/>
</dbReference>
<feature type="transmembrane region" description="Helical" evidence="7">
    <location>
        <begin position="352"/>
        <end position="377"/>
    </location>
</feature>
<protein>
    <submittedName>
        <fullName evidence="8">Major Facilitator Superfamily protein</fullName>
    </submittedName>
</protein>
<feature type="transmembrane region" description="Helical" evidence="7">
    <location>
        <begin position="398"/>
        <end position="418"/>
    </location>
</feature>
<gene>
    <name evidence="8" type="ORF">EhV179</name>
</gene>
<feature type="transmembrane region" description="Helical" evidence="7">
    <location>
        <begin position="287"/>
        <end position="308"/>
    </location>
</feature>
<keyword evidence="2" id="KW-0813">Transport</keyword>
<organismHost>
    <name type="scientific">Emiliania huxleyi</name>
    <name type="common">Coccolithophore</name>
    <name type="synonym">Pontosphaera huxleyi</name>
    <dbReference type="NCBI Taxonomy" id="2903"/>
</organismHost>
<feature type="transmembrane region" description="Helical" evidence="7">
    <location>
        <begin position="113"/>
        <end position="132"/>
    </location>
</feature>
<evidence type="ECO:0000313" key="8">
    <source>
        <dbReference type="EMBL" id="CAI65601.1"/>
    </source>
</evidence>
<dbReference type="PANTHER" id="PTHR23505:SF52">
    <property type="entry name" value="MAJOR FACILITATOR SUPERFAMILY PROTEIN"/>
    <property type="match status" value="1"/>
</dbReference>
<dbReference type="SUPFAM" id="SSF103473">
    <property type="entry name" value="MFS general substrate transporter"/>
    <property type="match status" value="1"/>
</dbReference>